<organism evidence="2 3">
    <name type="scientific">Tepidimonas thermarum</name>
    <dbReference type="NCBI Taxonomy" id="335431"/>
    <lineage>
        <taxon>Bacteria</taxon>
        <taxon>Pseudomonadati</taxon>
        <taxon>Pseudomonadota</taxon>
        <taxon>Betaproteobacteria</taxon>
        <taxon>Burkholderiales</taxon>
        <taxon>Tepidimonas</taxon>
    </lineage>
</organism>
<reference evidence="2 3" key="1">
    <citation type="submission" date="2019-07" db="EMBL/GenBank/DDBJ databases">
        <title>Tepidimonas thermarum AA-1 draft genome.</title>
        <authorList>
            <person name="Da Costa M.S."/>
            <person name="Froufe H.J.C."/>
            <person name="Egas C."/>
            <person name="Albuquerque L."/>
        </authorList>
    </citation>
    <scope>NUCLEOTIDE SEQUENCE [LARGE SCALE GENOMIC DNA]</scope>
    <source>
        <strain evidence="2 3">AA-1</strain>
    </source>
</reference>
<sequence length="264" mass="28273">MTTHRPTPAADWPFPRWIAHRGAGKLAPENTLAAFELGWRLGWRAFECDVKLSADGVPFLLHDATLERTTNGQGRAGDLPWEVLAPLDAGGWHSPAYAGERLLRLDALADWAVPRGALLNLEIKPTPGTEAATGAAVAQAADALWRAHGAGQPGGPAWPLLTSFQPAALQAAQQTCPHLPRGLLLDSLWPGCWAVAAALDCVAVVLNHTLWTEALIAQQRAAGRRTLAYTVNDAARARTLLDWGLDAVITDRVDRLGPATRRPG</sequence>
<keyword evidence="3" id="KW-1185">Reference proteome</keyword>
<evidence type="ECO:0000313" key="2">
    <source>
        <dbReference type="EMBL" id="TSE30044.1"/>
    </source>
</evidence>
<dbReference type="OrthoDB" id="9795622at2"/>
<protein>
    <submittedName>
        <fullName evidence="2">Glycerophosphodiester phosphodiesterase, cytoplasmic</fullName>
        <ecNumber evidence="2">3.1.4.46</ecNumber>
    </submittedName>
</protein>
<evidence type="ECO:0000259" key="1">
    <source>
        <dbReference type="PROSITE" id="PS51704"/>
    </source>
</evidence>
<dbReference type="PANTHER" id="PTHR46211">
    <property type="entry name" value="GLYCEROPHOSPHORYL DIESTER PHOSPHODIESTERASE"/>
    <property type="match status" value="1"/>
</dbReference>
<dbReference type="Pfam" id="PF03009">
    <property type="entry name" value="GDPD"/>
    <property type="match status" value="1"/>
</dbReference>
<dbReference type="InterPro" id="IPR030395">
    <property type="entry name" value="GP_PDE_dom"/>
</dbReference>
<dbReference type="GO" id="GO:0008889">
    <property type="term" value="F:glycerophosphodiester phosphodiesterase activity"/>
    <property type="evidence" value="ECO:0007669"/>
    <property type="project" value="UniProtKB-EC"/>
</dbReference>
<dbReference type="PANTHER" id="PTHR46211:SF1">
    <property type="entry name" value="GLYCEROPHOSPHODIESTER PHOSPHODIESTERASE, CYTOPLASMIC"/>
    <property type="match status" value="1"/>
</dbReference>
<dbReference type="InterPro" id="IPR017946">
    <property type="entry name" value="PLC-like_Pdiesterase_TIM-brl"/>
</dbReference>
<accession>A0A554X2J9</accession>
<dbReference type="NCBIfam" id="NF006989">
    <property type="entry name" value="PRK09454.1"/>
    <property type="match status" value="1"/>
</dbReference>
<dbReference type="RefSeq" id="WP_143901894.1">
    <property type="nucleotide sequence ID" value="NZ_VJOL01000017.1"/>
</dbReference>
<dbReference type="EC" id="3.1.4.46" evidence="2"/>
<keyword evidence="2" id="KW-0378">Hydrolase</keyword>
<name>A0A554X2J9_9BURK</name>
<evidence type="ECO:0000313" key="3">
    <source>
        <dbReference type="Proteomes" id="UP000318542"/>
    </source>
</evidence>
<proteinExistence type="predicted"/>
<dbReference type="GO" id="GO:0006629">
    <property type="term" value="P:lipid metabolic process"/>
    <property type="evidence" value="ECO:0007669"/>
    <property type="project" value="InterPro"/>
</dbReference>
<dbReference type="AlphaFoldDB" id="A0A554X2J9"/>
<dbReference type="Proteomes" id="UP000318542">
    <property type="component" value="Unassembled WGS sequence"/>
</dbReference>
<dbReference type="EMBL" id="VJOL01000017">
    <property type="protein sequence ID" value="TSE30044.1"/>
    <property type="molecule type" value="Genomic_DNA"/>
</dbReference>
<feature type="domain" description="GP-PDE" evidence="1">
    <location>
        <begin position="15"/>
        <end position="260"/>
    </location>
</feature>
<gene>
    <name evidence="2" type="primary">ugpQ</name>
    <name evidence="2" type="ORF">Tther_01178</name>
</gene>
<dbReference type="Gene3D" id="3.20.20.190">
    <property type="entry name" value="Phosphatidylinositol (PI) phosphodiesterase"/>
    <property type="match status" value="1"/>
</dbReference>
<comment type="caution">
    <text evidence="2">The sequence shown here is derived from an EMBL/GenBank/DDBJ whole genome shotgun (WGS) entry which is preliminary data.</text>
</comment>
<dbReference type="PROSITE" id="PS51704">
    <property type="entry name" value="GP_PDE"/>
    <property type="match status" value="1"/>
</dbReference>
<dbReference type="SUPFAM" id="SSF51695">
    <property type="entry name" value="PLC-like phosphodiesterases"/>
    <property type="match status" value="1"/>
</dbReference>